<organism evidence="1 2">
    <name type="scientific">Williamsia maris</name>
    <dbReference type="NCBI Taxonomy" id="72806"/>
    <lineage>
        <taxon>Bacteria</taxon>
        <taxon>Bacillati</taxon>
        <taxon>Actinomycetota</taxon>
        <taxon>Actinomycetes</taxon>
        <taxon>Mycobacteriales</taxon>
        <taxon>Nocardiaceae</taxon>
        <taxon>Williamsia</taxon>
    </lineage>
</organism>
<evidence type="ECO:0000313" key="2">
    <source>
        <dbReference type="Proteomes" id="UP001206895"/>
    </source>
</evidence>
<evidence type="ECO:0000313" key="1">
    <source>
        <dbReference type="EMBL" id="MCP2175443.1"/>
    </source>
</evidence>
<reference evidence="1 2" key="1">
    <citation type="submission" date="2022-06" db="EMBL/GenBank/DDBJ databases">
        <title>Genomic Encyclopedia of Archaeal and Bacterial Type Strains, Phase II (KMG-II): from individual species to whole genera.</title>
        <authorList>
            <person name="Goeker M."/>
        </authorList>
    </citation>
    <scope>NUCLEOTIDE SEQUENCE [LARGE SCALE GENOMIC DNA]</scope>
    <source>
        <strain evidence="1 2">DSM 44693</strain>
    </source>
</reference>
<gene>
    <name evidence="1" type="ORF">LX13_001250</name>
</gene>
<accession>A0ABT1HCQ6</accession>
<keyword evidence="2" id="KW-1185">Reference proteome</keyword>
<protein>
    <submittedName>
        <fullName evidence="1">Uncharacterized protein</fullName>
    </submittedName>
</protein>
<comment type="caution">
    <text evidence="1">The sequence shown here is derived from an EMBL/GenBank/DDBJ whole genome shotgun (WGS) entry which is preliminary data.</text>
</comment>
<dbReference type="EMBL" id="JAMTCJ010000001">
    <property type="protein sequence ID" value="MCP2175443.1"/>
    <property type="molecule type" value="Genomic_DNA"/>
</dbReference>
<dbReference type="Gene3D" id="3.30.70.100">
    <property type="match status" value="1"/>
</dbReference>
<dbReference type="Proteomes" id="UP001206895">
    <property type="component" value="Unassembled WGS sequence"/>
</dbReference>
<name>A0ABT1HCQ6_9NOCA</name>
<sequence>MAIDPRGVGLKRFLAEDPGGPVVMLNLWRFAEGGRDDYRLFRYAPRRWWKQFFRRRPHGTLSDTD</sequence>
<proteinExistence type="predicted"/>